<accession>A0AAW0S0U8</accession>
<dbReference type="Pfam" id="PF07350">
    <property type="entry name" value="Gig2-like"/>
    <property type="match status" value="1"/>
</dbReference>
<evidence type="ECO:0008006" key="3">
    <source>
        <dbReference type="Google" id="ProtNLM"/>
    </source>
</evidence>
<name>A0AAW0S0U8_9HYPO</name>
<sequence length="457" mass="52095">MASSPQLQIFDEPKSKVPMLDQRFAKLKKSFVKPEHKQHVIDSYQRLCSVLQDETDFIARNGPYMIPEIDFELVRKNGGSLPSDLADLIRDRGCVILRNVVEEEQAVKWEKELNEYTQLHPNVGGFPADNPQTWTLWWTPAQVQIRGHPRVLEAMNCVSKLWKVSDQTALIDLSSQAVYPDRFRIRYPSTDTPYIVPPHLDGGAIERWEDPVNRSNYAAIFEGNWQDWDGWVADKRINAKSDLYFNGSSCSCWRSLQGWLSLSHCNTGEGTLRLLPSLKASVAYTMLRPLFQYDIFDDTQPTFPGSTPGHFQFWPTDEFHPHLAMEISLVGIPPVKPGDYAFWHSDLIHEVDKFHPGKHNSSVVYNGCVPLTPYNIDSLVSARGAFRKVAVPRDFAESPHLKELEAEHEDHGAKLENIWSEQGMRAMGLLPLDVDEQGLTEGQREVRRLANTKLGFK</sequence>
<dbReference type="InterPro" id="IPR027443">
    <property type="entry name" value="IPNS-like_sf"/>
</dbReference>
<dbReference type="PANTHER" id="PTHR30613:SF1">
    <property type="entry name" value="DUF1479 DOMAIN PROTEIN (AFU_ORTHOLOGUE AFUA_5G09280)"/>
    <property type="match status" value="1"/>
</dbReference>
<keyword evidence="2" id="KW-1185">Reference proteome</keyword>
<dbReference type="SUPFAM" id="SSF51197">
    <property type="entry name" value="Clavaminate synthase-like"/>
    <property type="match status" value="1"/>
</dbReference>
<dbReference type="AlphaFoldDB" id="A0AAW0S0U8"/>
<organism evidence="1 2">
    <name type="scientific">Beauveria asiatica</name>
    <dbReference type="NCBI Taxonomy" id="1069075"/>
    <lineage>
        <taxon>Eukaryota</taxon>
        <taxon>Fungi</taxon>
        <taxon>Dikarya</taxon>
        <taxon>Ascomycota</taxon>
        <taxon>Pezizomycotina</taxon>
        <taxon>Sordariomycetes</taxon>
        <taxon>Hypocreomycetidae</taxon>
        <taxon>Hypocreales</taxon>
        <taxon>Cordycipitaceae</taxon>
        <taxon>Beauveria</taxon>
    </lineage>
</organism>
<evidence type="ECO:0000313" key="1">
    <source>
        <dbReference type="EMBL" id="KAK8147898.1"/>
    </source>
</evidence>
<dbReference type="PANTHER" id="PTHR30613">
    <property type="entry name" value="UNCHARACTERIZED PROTEIN YBIU-RELATED"/>
    <property type="match status" value="1"/>
</dbReference>
<proteinExistence type="predicted"/>
<dbReference type="EMBL" id="JAAHCF010000119">
    <property type="protein sequence ID" value="KAK8147898.1"/>
    <property type="molecule type" value="Genomic_DNA"/>
</dbReference>
<reference evidence="1 2" key="1">
    <citation type="submission" date="2020-02" db="EMBL/GenBank/DDBJ databases">
        <title>Comparative genomics of the hypocrealean fungal genus Beauvera.</title>
        <authorList>
            <person name="Showalter D.N."/>
            <person name="Bushley K.E."/>
            <person name="Rehner S.A."/>
        </authorList>
    </citation>
    <scope>NUCLEOTIDE SEQUENCE [LARGE SCALE GENOMIC DNA]</scope>
    <source>
        <strain evidence="1 2">ARSEF4384</strain>
    </source>
</reference>
<gene>
    <name evidence="1" type="ORF">G3M48_000776</name>
</gene>
<comment type="caution">
    <text evidence="1">The sequence shown here is derived from an EMBL/GenBank/DDBJ whole genome shotgun (WGS) entry which is preliminary data.</text>
</comment>
<dbReference type="InterPro" id="IPR010856">
    <property type="entry name" value="Gig2-like"/>
</dbReference>
<dbReference type="Gene3D" id="2.60.120.330">
    <property type="entry name" value="B-lactam Antibiotic, Isopenicillin N Synthase, Chain"/>
    <property type="match status" value="1"/>
</dbReference>
<protein>
    <recommendedName>
        <fullName evidence="3">DUF1479 domain protein</fullName>
    </recommendedName>
</protein>
<dbReference type="Proteomes" id="UP001397290">
    <property type="component" value="Unassembled WGS sequence"/>
</dbReference>
<evidence type="ECO:0000313" key="2">
    <source>
        <dbReference type="Proteomes" id="UP001397290"/>
    </source>
</evidence>